<organism evidence="2 3">
    <name type="scientific">Nephila pilipes</name>
    <name type="common">Giant wood spider</name>
    <name type="synonym">Nephila maculata</name>
    <dbReference type="NCBI Taxonomy" id="299642"/>
    <lineage>
        <taxon>Eukaryota</taxon>
        <taxon>Metazoa</taxon>
        <taxon>Ecdysozoa</taxon>
        <taxon>Arthropoda</taxon>
        <taxon>Chelicerata</taxon>
        <taxon>Arachnida</taxon>
        <taxon>Araneae</taxon>
        <taxon>Araneomorphae</taxon>
        <taxon>Entelegynae</taxon>
        <taxon>Araneoidea</taxon>
        <taxon>Nephilidae</taxon>
        <taxon>Nephila</taxon>
    </lineage>
</organism>
<keyword evidence="3" id="KW-1185">Reference proteome</keyword>
<name>A0A8X6NYW5_NEPPI</name>
<protein>
    <submittedName>
        <fullName evidence="2">Uncharacterized protein</fullName>
    </submittedName>
</protein>
<comment type="caution">
    <text evidence="2">The sequence shown here is derived from an EMBL/GenBank/DDBJ whole genome shotgun (WGS) entry which is preliminary data.</text>
</comment>
<accession>A0A8X6NYW5</accession>
<gene>
    <name evidence="2" type="ORF">NPIL_378081</name>
</gene>
<evidence type="ECO:0000256" key="1">
    <source>
        <dbReference type="SAM" id="SignalP"/>
    </source>
</evidence>
<feature type="signal peptide" evidence="1">
    <location>
        <begin position="1"/>
        <end position="19"/>
    </location>
</feature>
<reference evidence="2" key="1">
    <citation type="submission" date="2020-08" db="EMBL/GenBank/DDBJ databases">
        <title>Multicomponent nature underlies the extraordinary mechanical properties of spider dragline silk.</title>
        <authorList>
            <person name="Kono N."/>
            <person name="Nakamura H."/>
            <person name="Mori M."/>
            <person name="Yoshida Y."/>
            <person name="Ohtoshi R."/>
            <person name="Malay A.D."/>
            <person name="Moran D.A.P."/>
            <person name="Tomita M."/>
            <person name="Numata K."/>
            <person name="Arakawa K."/>
        </authorList>
    </citation>
    <scope>NUCLEOTIDE SEQUENCE</scope>
</reference>
<dbReference type="EMBL" id="BMAW01063003">
    <property type="protein sequence ID" value="GFT38253.1"/>
    <property type="molecule type" value="Genomic_DNA"/>
</dbReference>
<feature type="chain" id="PRO_5036479647" evidence="1">
    <location>
        <begin position="20"/>
        <end position="181"/>
    </location>
</feature>
<dbReference type="AlphaFoldDB" id="A0A8X6NYW5"/>
<sequence>MAICFVLEIALCFLQCALSYVFDVDLKLFLEIFVFELVMKFLNYLTLNTQLSFPSESEPLVPFEQNGTTNANNRTPVVRLLVNYKICQALELDVELASVEDSSAHIPTPVSSVRKLTPLPAVYSVTTFKLCQALDLNAELRPPTERPTFGNRKRKPVPVVRSPTVFLFCEALELNAKLAEF</sequence>
<evidence type="ECO:0000313" key="3">
    <source>
        <dbReference type="Proteomes" id="UP000887013"/>
    </source>
</evidence>
<dbReference type="Proteomes" id="UP000887013">
    <property type="component" value="Unassembled WGS sequence"/>
</dbReference>
<dbReference type="OrthoDB" id="6472363at2759"/>
<keyword evidence="1" id="KW-0732">Signal</keyword>
<evidence type="ECO:0000313" key="2">
    <source>
        <dbReference type="EMBL" id="GFT38253.1"/>
    </source>
</evidence>
<proteinExistence type="predicted"/>